<dbReference type="EMBL" id="JANTQA010000012">
    <property type="protein sequence ID" value="KAJ3449920.1"/>
    <property type="molecule type" value="Genomic_DNA"/>
</dbReference>
<evidence type="ECO:0000313" key="2">
    <source>
        <dbReference type="EMBL" id="KAJ3449920.1"/>
    </source>
</evidence>
<feature type="region of interest" description="Disordered" evidence="1">
    <location>
        <begin position="100"/>
        <end position="163"/>
    </location>
</feature>
<dbReference type="Proteomes" id="UP001146793">
    <property type="component" value="Unassembled WGS sequence"/>
</dbReference>
<feature type="compositionally biased region" description="Basic residues" evidence="1">
    <location>
        <begin position="123"/>
        <end position="163"/>
    </location>
</feature>
<proteinExistence type="predicted"/>
<evidence type="ECO:0000256" key="1">
    <source>
        <dbReference type="SAM" id="MobiDB-lite"/>
    </source>
</evidence>
<feature type="compositionally biased region" description="Basic and acidic residues" evidence="1">
    <location>
        <begin position="103"/>
        <end position="122"/>
    </location>
</feature>
<organism evidence="2 3">
    <name type="scientific">Anaeramoeba flamelloides</name>
    <dbReference type="NCBI Taxonomy" id="1746091"/>
    <lineage>
        <taxon>Eukaryota</taxon>
        <taxon>Metamonada</taxon>
        <taxon>Anaeramoebidae</taxon>
        <taxon>Anaeramoeba</taxon>
    </lineage>
</organism>
<name>A0AAV8ADA1_9EUKA</name>
<dbReference type="AlphaFoldDB" id="A0AAV8ADA1"/>
<accession>A0AAV8ADA1</accession>
<feature type="compositionally biased region" description="Polar residues" evidence="1">
    <location>
        <begin position="192"/>
        <end position="205"/>
    </location>
</feature>
<gene>
    <name evidence="2" type="ORF">M0812_06080</name>
</gene>
<comment type="caution">
    <text evidence="2">The sequence shown here is derived from an EMBL/GenBank/DDBJ whole genome shotgun (WGS) entry which is preliminary data.</text>
</comment>
<protein>
    <submittedName>
        <fullName evidence="2">Yl-1 protein transcription factor-like</fullName>
    </submittedName>
</protein>
<reference evidence="2" key="1">
    <citation type="submission" date="2022-08" db="EMBL/GenBank/DDBJ databases">
        <title>Novel sulphate-reducing endosymbionts in the free-living metamonad Anaeramoeba.</title>
        <authorList>
            <person name="Jerlstrom-Hultqvist J."/>
            <person name="Cepicka I."/>
            <person name="Gallot-Lavallee L."/>
            <person name="Salas-Leiva D."/>
            <person name="Curtis B.A."/>
            <person name="Zahonova K."/>
            <person name="Pipaliya S."/>
            <person name="Dacks J."/>
            <person name="Roger A.J."/>
        </authorList>
    </citation>
    <scope>NUCLEOTIDE SEQUENCE</scope>
    <source>
        <strain evidence="2">Busselton2</strain>
    </source>
</reference>
<sequence>MKQSLDSFSLLTSEEDLDFGSYSAPQFSPFLLCSSPLNDYFSNYDDQLQLESTLPSFHVQSREHDPYSETFLQTLLPTDDFQSQKVLKEEIVNENEVDLESLETEKEKEKQKEKQKEKEKKKQKENKKKFKKIIIKKQKKKPKQLKKQIKTQTKTKRKTKPKLLKTPSKIKKLENSKAIIPTQVKIISKTQPNKRSLPATTTKPIANTKKPASCPWKKRHQRKRLNAICKMNPNLIRGYNPNFGKRKAQRIGITQVEPILEITNEAIQMIANFEKRKRSDVVRSFTGCLKRQFNQVKESNSQSLKFRRKLKK</sequence>
<feature type="region of interest" description="Disordered" evidence="1">
    <location>
        <begin position="192"/>
        <end position="213"/>
    </location>
</feature>
<evidence type="ECO:0000313" key="3">
    <source>
        <dbReference type="Proteomes" id="UP001146793"/>
    </source>
</evidence>